<evidence type="ECO:0000313" key="1">
    <source>
        <dbReference type="Proteomes" id="UP000887576"/>
    </source>
</evidence>
<sequence length="338" mass="38678">MICLSKANIINVARRSFSSTRVHFVRFRGTSASTPEFAEIGKICASKKEGLYQPGQLFLHRVFAYRGVIVCSFNVKVQGNPKINEAIGTSEILPYYQVLVNRDDWDYMNFRPDMTSYFVDSSVNREEKILNVIHGMDCVPHNEILPFTTVNKNPINHDLFPRLFEFSSEPSIEADVNFNIRRDLVPHFGLTNQRSWLAPQAVYKESTENIQVTVIPYFLGMTFSGGQQKYNWRYVVRLESLDRKPVVIRERLIKIFSMNNLQQVAGHGVDGANPRLTAENPAFQFSSVVDLLQPKGGHMWGRFTMERQDGSTFEISIPTIALECHNEMIGEQSEQSRQ</sequence>
<name>A0AC34Q1M9_9BILA</name>
<proteinExistence type="predicted"/>
<dbReference type="WBParaSite" id="JU765_v2.g12084.t1">
    <property type="protein sequence ID" value="JU765_v2.g12084.t1"/>
    <property type="gene ID" value="JU765_v2.g12084"/>
</dbReference>
<accession>A0AC34Q1M9</accession>
<protein>
    <submittedName>
        <fullName evidence="2">ApaG domain-containing protein</fullName>
    </submittedName>
</protein>
<evidence type="ECO:0000313" key="2">
    <source>
        <dbReference type="WBParaSite" id="JU765_v2.g12084.t1"/>
    </source>
</evidence>
<organism evidence="1 2">
    <name type="scientific">Panagrolaimus sp. JU765</name>
    <dbReference type="NCBI Taxonomy" id="591449"/>
    <lineage>
        <taxon>Eukaryota</taxon>
        <taxon>Metazoa</taxon>
        <taxon>Ecdysozoa</taxon>
        <taxon>Nematoda</taxon>
        <taxon>Chromadorea</taxon>
        <taxon>Rhabditida</taxon>
        <taxon>Tylenchina</taxon>
        <taxon>Panagrolaimomorpha</taxon>
        <taxon>Panagrolaimoidea</taxon>
        <taxon>Panagrolaimidae</taxon>
        <taxon>Panagrolaimus</taxon>
    </lineage>
</organism>
<reference evidence="2" key="1">
    <citation type="submission" date="2022-11" db="UniProtKB">
        <authorList>
            <consortium name="WormBaseParasite"/>
        </authorList>
    </citation>
    <scope>IDENTIFICATION</scope>
</reference>
<dbReference type="Proteomes" id="UP000887576">
    <property type="component" value="Unplaced"/>
</dbReference>